<evidence type="ECO:0000313" key="12">
    <source>
        <dbReference type="Proteomes" id="UP001501461"/>
    </source>
</evidence>
<evidence type="ECO:0000259" key="10">
    <source>
        <dbReference type="Pfam" id="PF00199"/>
    </source>
</evidence>
<dbReference type="SUPFAM" id="SSF56634">
    <property type="entry name" value="Heme-dependent catalase-like"/>
    <property type="match status" value="1"/>
</dbReference>
<evidence type="ECO:0000256" key="4">
    <source>
        <dbReference type="ARBA" id="ARBA00022617"/>
    </source>
</evidence>
<comment type="cofactor">
    <cofactor evidence="1">
        <name>heme</name>
        <dbReference type="ChEBI" id="CHEBI:30413"/>
    </cofactor>
</comment>
<dbReference type="InterPro" id="IPR020835">
    <property type="entry name" value="Catalase_sf"/>
</dbReference>
<dbReference type="EMBL" id="BAAAMN010000007">
    <property type="protein sequence ID" value="GAA2026870.1"/>
    <property type="molecule type" value="Genomic_DNA"/>
</dbReference>
<keyword evidence="6" id="KW-0560">Oxidoreductase</keyword>
<accession>A0ABN2U330</accession>
<keyword evidence="5" id="KW-0479">Metal-binding</keyword>
<evidence type="ECO:0000256" key="5">
    <source>
        <dbReference type="ARBA" id="ARBA00022723"/>
    </source>
</evidence>
<dbReference type="InterPro" id="IPR018028">
    <property type="entry name" value="Catalase"/>
</dbReference>
<evidence type="ECO:0000256" key="9">
    <source>
        <dbReference type="SAM" id="MobiDB-lite"/>
    </source>
</evidence>
<gene>
    <name evidence="11" type="ORF">GCM10009720_03180</name>
</gene>
<dbReference type="PROSITE" id="PS00438">
    <property type="entry name" value="CATALASE_2"/>
    <property type="match status" value="1"/>
</dbReference>
<feature type="region of interest" description="Disordered" evidence="9">
    <location>
        <begin position="1"/>
        <end position="88"/>
    </location>
</feature>
<dbReference type="InterPro" id="IPR011614">
    <property type="entry name" value="Catalase_core"/>
</dbReference>
<evidence type="ECO:0000313" key="11">
    <source>
        <dbReference type="EMBL" id="GAA2026870.1"/>
    </source>
</evidence>
<dbReference type="Proteomes" id="UP001501461">
    <property type="component" value="Unassembled WGS sequence"/>
</dbReference>
<dbReference type="PANTHER" id="PTHR42821">
    <property type="entry name" value="CATALASE"/>
    <property type="match status" value="1"/>
</dbReference>
<protein>
    <recommendedName>
        <fullName evidence="2">catalase</fullName>
        <ecNumber evidence="2">1.11.1.6</ecNumber>
    </recommendedName>
</protein>
<dbReference type="Gene3D" id="2.40.180.10">
    <property type="entry name" value="Catalase core domain"/>
    <property type="match status" value="1"/>
</dbReference>
<keyword evidence="3" id="KW-0575">Peroxidase</keyword>
<comment type="caution">
    <text evidence="11">The sequence shown here is derived from an EMBL/GenBank/DDBJ whole genome shotgun (WGS) entry which is preliminary data.</text>
</comment>
<evidence type="ECO:0000256" key="3">
    <source>
        <dbReference type="ARBA" id="ARBA00022559"/>
    </source>
</evidence>
<evidence type="ECO:0000256" key="1">
    <source>
        <dbReference type="ARBA" id="ARBA00001971"/>
    </source>
</evidence>
<keyword evidence="12" id="KW-1185">Reference proteome</keyword>
<keyword evidence="7" id="KW-0408">Iron</keyword>
<keyword evidence="4" id="KW-0349">Heme</keyword>
<dbReference type="Pfam" id="PF00199">
    <property type="entry name" value="Catalase"/>
    <property type="match status" value="1"/>
</dbReference>
<evidence type="ECO:0000256" key="7">
    <source>
        <dbReference type="ARBA" id="ARBA00023004"/>
    </source>
</evidence>
<dbReference type="InterPro" id="IPR024712">
    <property type="entry name" value="Catalase_clade2"/>
</dbReference>
<proteinExistence type="predicted"/>
<feature type="compositionally biased region" description="Polar residues" evidence="9">
    <location>
        <begin position="41"/>
        <end position="72"/>
    </location>
</feature>
<dbReference type="PANTHER" id="PTHR42821:SF1">
    <property type="entry name" value="CATALASE-B"/>
    <property type="match status" value="1"/>
</dbReference>
<keyword evidence="8" id="KW-0376">Hydrogen peroxide</keyword>
<feature type="compositionally biased region" description="Pro residues" evidence="9">
    <location>
        <begin position="23"/>
        <end position="32"/>
    </location>
</feature>
<feature type="domain" description="Catalase core" evidence="10">
    <location>
        <begin position="68"/>
        <end position="126"/>
    </location>
</feature>
<dbReference type="InterPro" id="IPR024708">
    <property type="entry name" value="Catalase_AS"/>
</dbReference>
<evidence type="ECO:0000256" key="2">
    <source>
        <dbReference type="ARBA" id="ARBA00012314"/>
    </source>
</evidence>
<dbReference type="EC" id="1.11.1.6" evidence="2"/>
<feature type="compositionally biased region" description="Basic and acidic residues" evidence="9">
    <location>
        <begin position="74"/>
        <end position="86"/>
    </location>
</feature>
<name>A0ABN2U330_9MICC</name>
<sequence>MADINTPGKPSSIDPQLHDPEDQPTPPKPDAPSPAKADQSTPAVRSATGQKVGADNSNPRAQAHTYLTTSQGARVRDTHRSLKAGERGPTLLQDHHLREKITHFDHERIPERVVHARGAAAHGVFES</sequence>
<reference evidence="11 12" key="1">
    <citation type="journal article" date="2019" name="Int. J. Syst. Evol. Microbiol.">
        <title>The Global Catalogue of Microorganisms (GCM) 10K type strain sequencing project: providing services to taxonomists for standard genome sequencing and annotation.</title>
        <authorList>
            <consortium name="The Broad Institute Genomics Platform"/>
            <consortium name="The Broad Institute Genome Sequencing Center for Infectious Disease"/>
            <person name="Wu L."/>
            <person name="Ma J."/>
        </authorList>
    </citation>
    <scope>NUCLEOTIDE SEQUENCE [LARGE SCALE GENOMIC DNA]</scope>
    <source>
        <strain evidence="11 12">JCM 13595</strain>
    </source>
</reference>
<evidence type="ECO:0000256" key="6">
    <source>
        <dbReference type="ARBA" id="ARBA00023002"/>
    </source>
</evidence>
<evidence type="ECO:0000256" key="8">
    <source>
        <dbReference type="ARBA" id="ARBA00023324"/>
    </source>
</evidence>
<dbReference type="PROSITE" id="PS51402">
    <property type="entry name" value="CATALASE_3"/>
    <property type="match status" value="1"/>
</dbReference>
<organism evidence="11 12">
    <name type="scientific">Yaniella flava</name>
    <dbReference type="NCBI Taxonomy" id="287930"/>
    <lineage>
        <taxon>Bacteria</taxon>
        <taxon>Bacillati</taxon>
        <taxon>Actinomycetota</taxon>
        <taxon>Actinomycetes</taxon>
        <taxon>Micrococcales</taxon>
        <taxon>Micrococcaceae</taxon>
        <taxon>Yaniella</taxon>
    </lineage>
</organism>